<accession>A0A839TVC5</accession>
<dbReference type="InterPro" id="IPR036291">
    <property type="entry name" value="NAD(P)-bd_dom_sf"/>
</dbReference>
<organism evidence="3 4">
    <name type="scientific">Paenibacillus rhizosphaerae</name>
    <dbReference type="NCBI Taxonomy" id="297318"/>
    <lineage>
        <taxon>Bacteria</taxon>
        <taxon>Bacillati</taxon>
        <taxon>Bacillota</taxon>
        <taxon>Bacilli</taxon>
        <taxon>Bacillales</taxon>
        <taxon>Paenibacillaceae</taxon>
        <taxon>Paenibacillus</taxon>
    </lineage>
</organism>
<dbReference type="GO" id="GO:0008206">
    <property type="term" value="P:bile acid metabolic process"/>
    <property type="evidence" value="ECO:0007669"/>
    <property type="project" value="UniProtKB-ARBA"/>
</dbReference>
<dbReference type="PANTHER" id="PTHR42879:SF6">
    <property type="entry name" value="NADPH-DEPENDENT REDUCTASE BACG"/>
    <property type="match status" value="1"/>
</dbReference>
<dbReference type="Pfam" id="PF13561">
    <property type="entry name" value="adh_short_C2"/>
    <property type="match status" value="1"/>
</dbReference>
<dbReference type="EMBL" id="JACHXJ010000005">
    <property type="protein sequence ID" value="MBB3130806.1"/>
    <property type="molecule type" value="Genomic_DNA"/>
</dbReference>
<dbReference type="SUPFAM" id="SSF51735">
    <property type="entry name" value="NAD(P)-binding Rossmann-fold domains"/>
    <property type="match status" value="1"/>
</dbReference>
<evidence type="ECO:0000313" key="3">
    <source>
        <dbReference type="EMBL" id="MBB3130806.1"/>
    </source>
</evidence>
<dbReference type="InterPro" id="IPR002347">
    <property type="entry name" value="SDR_fam"/>
</dbReference>
<dbReference type="Proteomes" id="UP000517523">
    <property type="component" value="Unassembled WGS sequence"/>
</dbReference>
<dbReference type="InterPro" id="IPR050259">
    <property type="entry name" value="SDR"/>
</dbReference>
<sequence>MDLHLDGKKALVIASSQGLGKAIAAELVREGADVMLVSRSDGKLEAVQQELQKLGSGVVEYYAADITIPHEVEAMVRYTAEKFGRIDILVNNGGGPSPGTFETLTDEDWDKAFQLNLLSYVRMIREVLPHMKGLGGHIVNLTSTSIKQPIPGLILSNTFRNGVAGMSKSLSQELAQYGILVNTVAPGRIETDRIIQLNESNAKAKGVSAEEVAEQSQSEIPLGRYGTPEEFAKGVVFLLSGANTYITGTTLVIDGGLVQAL</sequence>
<protein>
    <submittedName>
        <fullName evidence="3">3-oxoacyl-[acyl-carrier protein] reductase</fullName>
        <ecNumber evidence="3">1.1.1.100</ecNumber>
    </submittedName>
</protein>
<dbReference type="PRINTS" id="PR00081">
    <property type="entry name" value="GDHRDH"/>
</dbReference>
<comment type="similarity">
    <text evidence="1">Belongs to the short-chain dehydrogenases/reductases (SDR) family.</text>
</comment>
<comment type="caution">
    <text evidence="3">The sequence shown here is derived from an EMBL/GenBank/DDBJ whole genome shotgun (WGS) entry which is preliminary data.</text>
</comment>
<dbReference type="EC" id="1.1.1.100" evidence="3"/>
<dbReference type="CDD" id="cd05344">
    <property type="entry name" value="BKR_like_SDR_like"/>
    <property type="match status" value="1"/>
</dbReference>
<reference evidence="3 4" key="1">
    <citation type="submission" date="2020-08" db="EMBL/GenBank/DDBJ databases">
        <title>Genomic Encyclopedia of Type Strains, Phase III (KMG-III): the genomes of soil and plant-associated and newly described type strains.</title>
        <authorList>
            <person name="Whitman W."/>
        </authorList>
    </citation>
    <scope>NUCLEOTIDE SEQUENCE [LARGE SCALE GENOMIC DNA]</scope>
    <source>
        <strain evidence="3 4">CECT 5831</strain>
    </source>
</reference>
<evidence type="ECO:0000256" key="2">
    <source>
        <dbReference type="ARBA" id="ARBA00023002"/>
    </source>
</evidence>
<dbReference type="PRINTS" id="PR00080">
    <property type="entry name" value="SDRFAMILY"/>
</dbReference>
<name>A0A839TVC5_9BACL</name>
<dbReference type="Gene3D" id="3.40.50.720">
    <property type="entry name" value="NAD(P)-binding Rossmann-like Domain"/>
    <property type="match status" value="1"/>
</dbReference>
<dbReference type="RefSeq" id="WP_183584974.1">
    <property type="nucleotide sequence ID" value="NZ_JACHXJ010000005.1"/>
</dbReference>
<evidence type="ECO:0000256" key="1">
    <source>
        <dbReference type="ARBA" id="ARBA00006484"/>
    </source>
</evidence>
<dbReference type="AlphaFoldDB" id="A0A839TVC5"/>
<evidence type="ECO:0000313" key="4">
    <source>
        <dbReference type="Proteomes" id="UP000517523"/>
    </source>
</evidence>
<proteinExistence type="inferred from homology"/>
<dbReference type="FunFam" id="3.40.50.720:FF:000084">
    <property type="entry name" value="Short-chain dehydrogenase reductase"/>
    <property type="match status" value="1"/>
</dbReference>
<dbReference type="PANTHER" id="PTHR42879">
    <property type="entry name" value="3-OXOACYL-(ACYL-CARRIER-PROTEIN) REDUCTASE"/>
    <property type="match status" value="1"/>
</dbReference>
<keyword evidence="2 3" id="KW-0560">Oxidoreductase</keyword>
<gene>
    <name evidence="3" type="ORF">FHS19_005525</name>
</gene>
<dbReference type="GO" id="GO:0004316">
    <property type="term" value="F:3-oxoacyl-[acyl-carrier-protein] reductase (NADPH) activity"/>
    <property type="evidence" value="ECO:0007669"/>
    <property type="project" value="UniProtKB-EC"/>
</dbReference>